<evidence type="ECO:0000259" key="3">
    <source>
        <dbReference type="Pfam" id="PF00931"/>
    </source>
</evidence>
<dbReference type="SUPFAM" id="SSF52540">
    <property type="entry name" value="P-loop containing nucleoside triphosphate hydrolases"/>
    <property type="match status" value="1"/>
</dbReference>
<organism evidence="6 7">
    <name type="scientific">Spinacia oleracea</name>
    <name type="common">Spinach</name>
    <dbReference type="NCBI Taxonomy" id="3562"/>
    <lineage>
        <taxon>Eukaryota</taxon>
        <taxon>Viridiplantae</taxon>
        <taxon>Streptophyta</taxon>
        <taxon>Embryophyta</taxon>
        <taxon>Tracheophyta</taxon>
        <taxon>Spermatophyta</taxon>
        <taxon>Magnoliopsida</taxon>
        <taxon>eudicotyledons</taxon>
        <taxon>Gunneridae</taxon>
        <taxon>Pentapetalae</taxon>
        <taxon>Caryophyllales</taxon>
        <taxon>Chenopodiaceae</taxon>
        <taxon>Chenopodioideae</taxon>
        <taxon>Anserineae</taxon>
        <taxon>Spinacia</taxon>
    </lineage>
</organism>
<dbReference type="Pfam" id="PF23559">
    <property type="entry name" value="WHD_DRP"/>
    <property type="match status" value="1"/>
</dbReference>
<dbReference type="Gene3D" id="3.40.50.300">
    <property type="entry name" value="P-loop containing nucleotide triphosphate hydrolases"/>
    <property type="match status" value="1"/>
</dbReference>
<dbReference type="KEGG" id="soe:110783073"/>
<name>A0A9R0JQP2_SPIOL</name>
<dbReference type="InterPro" id="IPR055414">
    <property type="entry name" value="LRR_R13L4/SHOC2-like"/>
</dbReference>
<sequence length="1136" mass="129013">MAEAILCEVAKTIIEKLGSGAYKKLVYAKDLDSHITSLQELKTTIEATLVDAETLETCSNSQQDVLNKLRTALAELDDFLDEQADKVELKQVMRGNKLIKPVRLFFSESNQLVSPLRDATKLKTILKKFDCIARNHAQFGSIVSSPSLNQSRGRGLQMATSSILHNLVVGREGDRNNIVSMLSEDSMTTETVSVDSIFGIDGMGKTTLARYVFNDQRVKGCFDAHFWVSVTPDFNVEAVLRKIIDCGMGELPHNCDAVQLCHHFIQAIGGKKFLLVLDNIWDHASLREKWVNLKSLLECGAKGSKVLLTTCNKKVAKIMDSVNPYQLRGLTEEDSWLLFQKIAFTQYQEPGVEAIGMEISKMCPNMPLVIRSVGGILASKHTIQEWQAFRDEQQHADFASYGDVVEHTLKLSYNHLDENLKRCVTYCTLFKKGGSFLIEQMIHRWIALGYVKPQLGQILEEAGEQYMLSLQDFGFLQISSTDPFCTMHDVMYEVVLSQAGVKYKVADSNTDKFDQKVRHLSICNVATNSNWEVPSSIFKIKHLESFIRGNSYYSYIFKGSRIKASNLSSCYKLISKFQSLKVLDLNGVGIKELPTSVGDLFCLRFLNLTGTDIVKLPNSITKLVALQSLYLRDCPNLEELPRDISKLENLRHLLLQGSEKLSRMPMGLGNLTNLRTLDVFIVSEQMANVGNLADLKRLGNLGRELSIIVHRESKYITSSEISSVNLKMKGKLKDLYIDFKNGTKEDERVLEGLQPPSNLKVLSIAGYGGERLPGWMMDQLECCLPNLHAICIRDCKACRYLCSFGRLPYLDFLCLKWCDNVEYIEDNTSSSNANNSDNLVDDKLPPAPLFPSLVTLEVYGMPKLKGWWRMSSSRGEQDSKELLQVQRHQNHNVVNRKPTFLALFMLIVFYVKLAIAIARQQIHNFTSLSVFSMPKLKGRWRIWLSGDEDSRELIQVQSHHLDNWKPAFPKLDILTVEIVELAIIITRRQIHNFTSLKHLRITNDWNVGQSDPQRQALTLRSSCFSNLHSLRFRDNKELELLPENFQDLFLGMSSLKELRFESCEQLKAIPEWIDNLTSLTMLSLTECPRLESLPQQISNLPNLKTLQICACPILTERGKKREYWPFIKHIPQIFTD</sequence>
<dbReference type="PANTHER" id="PTHR36766">
    <property type="entry name" value="PLANT BROAD-SPECTRUM MILDEW RESISTANCE PROTEIN RPW8"/>
    <property type="match status" value="1"/>
</dbReference>
<evidence type="ECO:0000259" key="4">
    <source>
        <dbReference type="Pfam" id="PF23559"/>
    </source>
</evidence>
<dbReference type="SUPFAM" id="SSF52058">
    <property type="entry name" value="L domain-like"/>
    <property type="match status" value="1"/>
</dbReference>
<protein>
    <submittedName>
        <fullName evidence="7">Disease resistance protein RGA1</fullName>
    </submittedName>
</protein>
<accession>A0A9R0JQP2</accession>
<dbReference type="PRINTS" id="PR00364">
    <property type="entry name" value="DISEASERSIST"/>
</dbReference>
<dbReference type="InterPro" id="IPR042197">
    <property type="entry name" value="Apaf_helical"/>
</dbReference>
<evidence type="ECO:0000256" key="1">
    <source>
        <dbReference type="ARBA" id="ARBA00022737"/>
    </source>
</evidence>
<dbReference type="Gene3D" id="1.20.5.4130">
    <property type="match status" value="1"/>
</dbReference>
<dbReference type="Proteomes" id="UP000813463">
    <property type="component" value="Chromosome 3"/>
</dbReference>
<proteinExistence type="predicted"/>
<dbReference type="GeneID" id="110783073"/>
<keyword evidence="1" id="KW-0677">Repeat</keyword>
<evidence type="ECO:0000313" key="7">
    <source>
        <dbReference type="RefSeq" id="XP_021843060.2"/>
    </source>
</evidence>
<dbReference type="Gene3D" id="1.10.8.430">
    <property type="entry name" value="Helical domain of apoptotic protease-activating factors"/>
    <property type="match status" value="1"/>
</dbReference>
<dbReference type="RefSeq" id="XP_021843060.2">
    <property type="nucleotide sequence ID" value="XM_021987368.2"/>
</dbReference>
<dbReference type="Pfam" id="PF23598">
    <property type="entry name" value="LRR_14"/>
    <property type="match status" value="1"/>
</dbReference>
<dbReference type="AlphaFoldDB" id="A0A9R0JQP2"/>
<dbReference type="InterPro" id="IPR032675">
    <property type="entry name" value="LRR_dom_sf"/>
</dbReference>
<dbReference type="InterPro" id="IPR058922">
    <property type="entry name" value="WHD_DRP"/>
</dbReference>
<dbReference type="InterPro" id="IPR002182">
    <property type="entry name" value="NB-ARC"/>
</dbReference>
<dbReference type="PANTHER" id="PTHR36766:SF40">
    <property type="entry name" value="DISEASE RESISTANCE PROTEIN RGA3"/>
    <property type="match status" value="1"/>
</dbReference>
<dbReference type="InterPro" id="IPR027417">
    <property type="entry name" value="P-loop_NTPase"/>
</dbReference>
<dbReference type="SUPFAM" id="SSF52047">
    <property type="entry name" value="RNI-like"/>
    <property type="match status" value="1"/>
</dbReference>
<reference evidence="7" key="2">
    <citation type="submission" date="2025-08" db="UniProtKB">
        <authorList>
            <consortium name="RefSeq"/>
        </authorList>
    </citation>
    <scope>IDENTIFICATION</scope>
    <source>
        <tissue evidence="7">Leaf</tissue>
    </source>
</reference>
<keyword evidence="6" id="KW-1185">Reference proteome</keyword>
<evidence type="ECO:0000313" key="6">
    <source>
        <dbReference type="Proteomes" id="UP000813463"/>
    </source>
</evidence>
<evidence type="ECO:0000256" key="2">
    <source>
        <dbReference type="ARBA" id="ARBA00022821"/>
    </source>
</evidence>
<dbReference type="GO" id="GO:0006952">
    <property type="term" value="P:defense response"/>
    <property type="evidence" value="ECO:0007669"/>
    <property type="project" value="UniProtKB-KW"/>
</dbReference>
<dbReference type="Pfam" id="PF00931">
    <property type="entry name" value="NB-ARC"/>
    <property type="match status" value="1"/>
</dbReference>
<evidence type="ECO:0000259" key="5">
    <source>
        <dbReference type="Pfam" id="PF23598"/>
    </source>
</evidence>
<gene>
    <name evidence="7" type="primary">LOC110783073</name>
</gene>
<reference evidence="6" key="1">
    <citation type="journal article" date="2021" name="Nat. Commun.">
        <title>Genomic analyses provide insights into spinach domestication and the genetic basis of agronomic traits.</title>
        <authorList>
            <person name="Cai X."/>
            <person name="Sun X."/>
            <person name="Xu C."/>
            <person name="Sun H."/>
            <person name="Wang X."/>
            <person name="Ge C."/>
            <person name="Zhang Z."/>
            <person name="Wang Q."/>
            <person name="Fei Z."/>
            <person name="Jiao C."/>
            <person name="Wang Q."/>
        </authorList>
    </citation>
    <scope>NUCLEOTIDE SEQUENCE [LARGE SCALE GENOMIC DNA]</scope>
    <source>
        <strain evidence="6">cv. Varoflay</strain>
    </source>
</reference>
<dbReference type="GO" id="GO:0043531">
    <property type="term" value="F:ADP binding"/>
    <property type="evidence" value="ECO:0007669"/>
    <property type="project" value="InterPro"/>
</dbReference>
<feature type="domain" description="Disease resistance R13L4/SHOC-2-like LRR" evidence="5">
    <location>
        <begin position="572"/>
        <end position="825"/>
    </location>
</feature>
<feature type="domain" description="Disease resistance protein winged helix" evidence="4">
    <location>
        <begin position="429"/>
        <end position="494"/>
    </location>
</feature>
<feature type="domain" description="NB-ARC" evidence="3">
    <location>
        <begin position="177"/>
        <end position="346"/>
    </location>
</feature>
<keyword evidence="2" id="KW-0611">Plant defense</keyword>
<dbReference type="Gene3D" id="3.80.10.10">
    <property type="entry name" value="Ribonuclease Inhibitor"/>
    <property type="match status" value="2"/>
</dbReference>